<evidence type="ECO:0008006" key="3">
    <source>
        <dbReference type="Google" id="ProtNLM"/>
    </source>
</evidence>
<dbReference type="EMBL" id="MU250558">
    <property type="protein sequence ID" value="KAG7441584.1"/>
    <property type="molecule type" value="Genomic_DNA"/>
</dbReference>
<dbReference type="RefSeq" id="XP_043035084.1">
    <property type="nucleotide sequence ID" value="XM_043183683.1"/>
</dbReference>
<reference evidence="1" key="1">
    <citation type="submission" date="2020-11" db="EMBL/GenBank/DDBJ databases">
        <title>Adaptations for nitrogen fixation in a non-lichenized fungal sporocarp promotes dispersal by wood-feeding termites.</title>
        <authorList>
            <consortium name="DOE Joint Genome Institute"/>
            <person name="Koch R.A."/>
            <person name="Yoon G."/>
            <person name="Arayal U."/>
            <person name="Lail K."/>
            <person name="Amirebrahimi M."/>
            <person name="Labutti K."/>
            <person name="Lipzen A."/>
            <person name="Riley R."/>
            <person name="Barry K."/>
            <person name="Henrissat B."/>
            <person name="Grigoriev I.V."/>
            <person name="Herr J.R."/>
            <person name="Aime M.C."/>
        </authorList>
    </citation>
    <scope>NUCLEOTIDE SEQUENCE</scope>
    <source>
        <strain evidence="1">MCA 3950</strain>
    </source>
</reference>
<dbReference type="Proteomes" id="UP000812287">
    <property type="component" value="Unassembled WGS sequence"/>
</dbReference>
<dbReference type="GeneID" id="66105980"/>
<proteinExistence type="predicted"/>
<name>A0A9P7VKI7_9AGAR</name>
<accession>A0A9P7VKI7</accession>
<protein>
    <recommendedName>
        <fullName evidence="3">Reverse transcriptase zinc-binding domain-containing protein</fullName>
    </recommendedName>
</protein>
<organism evidence="1 2">
    <name type="scientific">Guyanagaster necrorhizus</name>
    <dbReference type="NCBI Taxonomy" id="856835"/>
    <lineage>
        <taxon>Eukaryota</taxon>
        <taxon>Fungi</taxon>
        <taxon>Dikarya</taxon>
        <taxon>Basidiomycota</taxon>
        <taxon>Agaricomycotina</taxon>
        <taxon>Agaricomycetes</taxon>
        <taxon>Agaricomycetidae</taxon>
        <taxon>Agaricales</taxon>
        <taxon>Marasmiineae</taxon>
        <taxon>Physalacriaceae</taxon>
        <taxon>Guyanagaster</taxon>
    </lineage>
</organism>
<comment type="caution">
    <text evidence="1">The sequence shown here is derived from an EMBL/GenBank/DDBJ whole genome shotgun (WGS) entry which is preliminary data.</text>
</comment>
<evidence type="ECO:0000313" key="1">
    <source>
        <dbReference type="EMBL" id="KAG7441584.1"/>
    </source>
</evidence>
<feature type="non-terminal residue" evidence="1">
    <location>
        <position position="1"/>
    </location>
</feature>
<gene>
    <name evidence="1" type="ORF">BT62DRAFT_907892</name>
</gene>
<dbReference type="AlphaFoldDB" id="A0A9P7VKI7"/>
<keyword evidence="2" id="KW-1185">Reference proteome</keyword>
<sequence>GAYKVEQYWGHIPKYEHWGMCPICRVSEMIEHILMECQTPRRQQIWDLMKELWHQKHEFWPTLSLGMVLSSSLRKFKNLGAKTKGTKQAFCILVPEAALLIWKLHCEQQIKREDDPECCFSKGEIAGRWPSMMSQCFQQDRVMTDKVRFGSKAVWEQTVLDTWKDLVFRKDGEKLPDD</sequence>
<evidence type="ECO:0000313" key="2">
    <source>
        <dbReference type="Proteomes" id="UP000812287"/>
    </source>
</evidence>
<dbReference type="OrthoDB" id="3262992at2759"/>